<protein>
    <submittedName>
        <fullName evidence="3">Uncharacterized protein</fullName>
    </submittedName>
</protein>
<reference evidence="3 4" key="1">
    <citation type="journal article" date="2015" name="Genome Biol. Evol.">
        <title>Comparative Genomics of a Bacterivorous Green Alga Reveals Evolutionary Causalities and Consequences of Phago-Mixotrophic Mode of Nutrition.</title>
        <authorList>
            <person name="Burns J.A."/>
            <person name="Paasch A."/>
            <person name="Narechania A."/>
            <person name="Kim E."/>
        </authorList>
    </citation>
    <scope>NUCLEOTIDE SEQUENCE [LARGE SCALE GENOMIC DNA]</scope>
    <source>
        <strain evidence="3 4">PLY_AMNH</strain>
    </source>
</reference>
<evidence type="ECO:0000313" key="3">
    <source>
        <dbReference type="EMBL" id="KAK3257212.1"/>
    </source>
</evidence>
<sequence>VVEEARPFEAISAAIIKVFTCIHVIAPMAWRWYYHSGDAPLVDTLLGCSPYAKFFVITSKILTFLLFPRCILFIYLGLVDMWCKYRLMTLMGELIGCPKFSHRRALPILKLTSQARCFLLPARGRSRQHAPTSRCRRRGDQPPQGTMGRPPEITEAAETGLSDRGSVLHPHIGMGRLLGTAGTGPFGPIGPMGLSSVVYPHLWHGQTARDR</sequence>
<organism evidence="3 4">
    <name type="scientific">Cymbomonas tetramitiformis</name>
    <dbReference type="NCBI Taxonomy" id="36881"/>
    <lineage>
        <taxon>Eukaryota</taxon>
        <taxon>Viridiplantae</taxon>
        <taxon>Chlorophyta</taxon>
        <taxon>Pyramimonadophyceae</taxon>
        <taxon>Pyramimonadales</taxon>
        <taxon>Pyramimonadaceae</taxon>
        <taxon>Cymbomonas</taxon>
    </lineage>
</organism>
<keyword evidence="4" id="KW-1185">Reference proteome</keyword>
<evidence type="ECO:0000313" key="4">
    <source>
        <dbReference type="Proteomes" id="UP001190700"/>
    </source>
</evidence>
<evidence type="ECO:0000256" key="1">
    <source>
        <dbReference type="SAM" id="MobiDB-lite"/>
    </source>
</evidence>
<comment type="caution">
    <text evidence="3">The sequence shown here is derived from an EMBL/GenBank/DDBJ whole genome shotgun (WGS) entry which is preliminary data.</text>
</comment>
<keyword evidence="2" id="KW-0812">Transmembrane</keyword>
<keyword evidence="2" id="KW-0472">Membrane</keyword>
<feature type="transmembrane region" description="Helical" evidence="2">
    <location>
        <begin position="54"/>
        <end position="78"/>
    </location>
</feature>
<accession>A0AAE0FCE8</accession>
<feature type="region of interest" description="Disordered" evidence="1">
    <location>
        <begin position="124"/>
        <end position="152"/>
    </location>
</feature>
<keyword evidence="2" id="KW-1133">Transmembrane helix</keyword>
<dbReference type="AlphaFoldDB" id="A0AAE0FCE8"/>
<feature type="transmembrane region" description="Helical" evidence="2">
    <location>
        <begin position="14"/>
        <end position="34"/>
    </location>
</feature>
<proteinExistence type="predicted"/>
<feature type="non-terminal residue" evidence="3">
    <location>
        <position position="1"/>
    </location>
</feature>
<name>A0AAE0FCE8_9CHLO</name>
<evidence type="ECO:0000256" key="2">
    <source>
        <dbReference type="SAM" id="Phobius"/>
    </source>
</evidence>
<gene>
    <name evidence="3" type="ORF">CYMTET_33690</name>
</gene>
<dbReference type="EMBL" id="LGRX02020849">
    <property type="protein sequence ID" value="KAK3257212.1"/>
    <property type="molecule type" value="Genomic_DNA"/>
</dbReference>
<dbReference type="Proteomes" id="UP001190700">
    <property type="component" value="Unassembled WGS sequence"/>
</dbReference>